<evidence type="ECO:0000256" key="1">
    <source>
        <dbReference type="SAM" id="MobiDB-lite"/>
    </source>
</evidence>
<dbReference type="EMBL" id="VBAO01000130">
    <property type="protein sequence ID" value="TMI82358.1"/>
    <property type="molecule type" value="Genomic_DNA"/>
</dbReference>
<evidence type="ECO:0000313" key="2">
    <source>
        <dbReference type="EMBL" id="TMI82358.1"/>
    </source>
</evidence>
<protein>
    <submittedName>
        <fullName evidence="2">Uncharacterized protein</fullName>
    </submittedName>
</protein>
<dbReference type="AlphaFoldDB" id="A0A537JFM2"/>
<feature type="region of interest" description="Disordered" evidence="1">
    <location>
        <begin position="59"/>
        <end position="80"/>
    </location>
</feature>
<sequence>MERCFKCPKERRSGDQGWYCVELREPRESLRPSRLYVCPEDYLDFAADEKRRWRLIHDGAGEVPATDGKTESPPAPPEAPACTADELIELLSTRGLAGWVFLVRDVAAGRVRRIHLRQLPADPEIRKALLTYLHSAGTTVTVSRIFQDQERRFHKS</sequence>
<evidence type="ECO:0000313" key="3">
    <source>
        <dbReference type="Proteomes" id="UP000320048"/>
    </source>
</evidence>
<name>A0A537JFM2_9BACT</name>
<gene>
    <name evidence="2" type="ORF">E6H04_04825</name>
</gene>
<reference evidence="2 3" key="1">
    <citation type="journal article" date="2019" name="Nat. Microbiol.">
        <title>Mediterranean grassland soil C-N compound turnover is dependent on rainfall and depth, and is mediated by genomically divergent microorganisms.</title>
        <authorList>
            <person name="Diamond S."/>
            <person name="Andeer P.F."/>
            <person name="Li Z."/>
            <person name="Crits-Christoph A."/>
            <person name="Burstein D."/>
            <person name="Anantharaman K."/>
            <person name="Lane K.R."/>
            <person name="Thomas B.C."/>
            <person name="Pan C."/>
            <person name="Northen T.R."/>
            <person name="Banfield J.F."/>
        </authorList>
    </citation>
    <scope>NUCLEOTIDE SEQUENCE [LARGE SCALE GENOMIC DNA]</scope>
    <source>
        <strain evidence="2">NP_7</strain>
    </source>
</reference>
<dbReference type="Proteomes" id="UP000320048">
    <property type="component" value="Unassembled WGS sequence"/>
</dbReference>
<comment type="caution">
    <text evidence="2">The sequence shown here is derived from an EMBL/GenBank/DDBJ whole genome shotgun (WGS) entry which is preliminary data.</text>
</comment>
<proteinExistence type="predicted"/>
<accession>A0A537JFM2</accession>
<organism evidence="2 3">
    <name type="scientific">Candidatus Segetimicrobium genomatis</name>
    <dbReference type="NCBI Taxonomy" id="2569760"/>
    <lineage>
        <taxon>Bacteria</taxon>
        <taxon>Bacillati</taxon>
        <taxon>Candidatus Sysuimicrobiota</taxon>
        <taxon>Candidatus Sysuimicrobiia</taxon>
        <taxon>Candidatus Sysuimicrobiales</taxon>
        <taxon>Candidatus Segetimicrobiaceae</taxon>
        <taxon>Candidatus Segetimicrobium</taxon>
    </lineage>
</organism>